<evidence type="ECO:0000256" key="10">
    <source>
        <dbReference type="SAM" id="Phobius"/>
    </source>
</evidence>
<dbReference type="GO" id="GO:0046513">
    <property type="term" value="P:ceramide biosynthetic process"/>
    <property type="evidence" value="ECO:0007669"/>
    <property type="project" value="TreeGrafter"/>
</dbReference>
<evidence type="ECO:0000313" key="12">
    <source>
        <dbReference type="EMBL" id="AID57149.1"/>
    </source>
</evidence>
<evidence type="ECO:0000256" key="1">
    <source>
        <dbReference type="ARBA" id="ARBA00004141"/>
    </source>
</evidence>
<evidence type="ECO:0000256" key="8">
    <source>
        <dbReference type="ARBA" id="ARBA00023136"/>
    </source>
</evidence>
<feature type="transmembrane region" description="Helical" evidence="10">
    <location>
        <begin position="64"/>
        <end position="80"/>
    </location>
</feature>
<dbReference type="EMBL" id="KJ868223">
    <property type="protein sequence ID" value="AID57149.1"/>
    <property type="molecule type" value="mRNA"/>
</dbReference>
<evidence type="ECO:0000256" key="2">
    <source>
        <dbReference type="ARBA" id="ARBA00006146"/>
    </source>
</evidence>
<dbReference type="SMART" id="SM01269">
    <property type="entry name" value="Lipid_DES"/>
    <property type="match status" value="1"/>
</dbReference>
<feature type="transmembrane region" description="Helical" evidence="10">
    <location>
        <begin position="227"/>
        <end position="248"/>
    </location>
</feature>
<dbReference type="GO" id="GO:0042284">
    <property type="term" value="F:sphingolipid delta-4 desaturase activity"/>
    <property type="evidence" value="ECO:0007669"/>
    <property type="project" value="UniProtKB-UniRule"/>
</dbReference>
<keyword evidence="4 10" id="KW-0812">Transmembrane</keyword>
<dbReference type="InterPro" id="IPR013866">
    <property type="entry name" value="Sphingolipid_d4-desaturase_N"/>
</dbReference>
<dbReference type="Pfam" id="PF08557">
    <property type="entry name" value="Lipid_DES"/>
    <property type="match status" value="1"/>
</dbReference>
<organism evidence="12">
    <name type="scientific">Emiliania huxleyi</name>
    <name type="common">Coccolithophore</name>
    <name type="synonym">Pontosphaera huxleyi</name>
    <dbReference type="NCBI Taxonomy" id="2903"/>
    <lineage>
        <taxon>Eukaryota</taxon>
        <taxon>Haptista</taxon>
        <taxon>Haptophyta</taxon>
        <taxon>Prymnesiophyceae</taxon>
        <taxon>Isochrysidales</taxon>
        <taxon>Noelaerhabdaceae</taxon>
        <taxon>Emiliania</taxon>
    </lineage>
</organism>
<comment type="subcellular location">
    <subcellularLocation>
        <location evidence="1">Membrane</location>
        <topology evidence="1">Multi-pass membrane protein</topology>
    </subcellularLocation>
</comment>
<evidence type="ECO:0000256" key="5">
    <source>
        <dbReference type="ARBA" id="ARBA00022989"/>
    </source>
</evidence>
<feature type="transmembrane region" description="Helical" evidence="10">
    <location>
        <begin position="86"/>
        <end position="108"/>
    </location>
</feature>
<evidence type="ECO:0000256" key="9">
    <source>
        <dbReference type="PIRNR" id="PIRNR017228"/>
    </source>
</evidence>
<keyword evidence="5 10" id="KW-1133">Transmembrane helix</keyword>
<evidence type="ECO:0000256" key="6">
    <source>
        <dbReference type="ARBA" id="ARBA00023002"/>
    </source>
</evidence>
<dbReference type="EC" id="1.14.19.17" evidence="3"/>
<keyword evidence="8 9" id="KW-0472">Membrane</keyword>
<dbReference type="AlphaFoldDB" id="A0A068EZL7"/>
<dbReference type="GO" id="GO:0016020">
    <property type="term" value="C:membrane"/>
    <property type="evidence" value="ECO:0007669"/>
    <property type="project" value="UniProtKB-SubCell"/>
</dbReference>
<evidence type="ECO:0000256" key="3">
    <source>
        <dbReference type="ARBA" id="ARBA00012021"/>
    </source>
</evidence>
<keyword evidence="7 9" id="KW-0443">Lipid metabolism</keyword>
<dbReference type="CDD" id="cd03508">
    <property type="entry name" value="Delta4-sphingolipid-FADS-like"/>
    <property type="match status" value="1"/>
</dbReference>
<feature type="domain" description="Sphingolipid delta4-desaturase N-terminal" evidence="11">
    <location>
        <begin position="24"/>
        <end position="62"/>
    </location>
</feature>
<evidence type="ECO:0000256" key="4">
    <source>
        <dbReference type="ARBA" id="ARBA00022692"/>
    </source>
</evidence>
<dbReference type="Pfam" id="PF00487">
    <property type="entry name" value="FA_desaturase"/>
    <property type="match status" value="1"/>
</dbReference>
<sequence length="341" mass="39008">MGKGGSSTAAVEAPAVRGAKGKLVARTDFFWDDNDEPHAARRKAIMKAHPEVSRLTGPEWRSKYICLFALVLPQIWLSVVTADLPWLPYLAIAYVFGATITQALFLAIHELAHNLFFKSPLHNRLFSMVANWPIGIPYTIPFRGYHLEHHKFQGVDGVDTDVPSYFEAQHIRGPLSKTAWACCQILTYALRPMFIKAQDITAMHVTNWAVQIAFDAAMLYAFGWRPLAYMVLCILLAGGLHPCAGHFISEHYVFPHLAPKQETYSYYGPLNYLTWNVGYHNEHHDFPYIPWSRLPELRRIAPEFYDNLAVCESWVGVIWDYIMRDDVGPYNRVKRPMPKEE</sequence>
<comment type="similarity">
    <text evidence="2 9">Belongs to the fatty acid desaturase type 1 family. DEGS subfamily.</text>
</comment>
<reference evidence="12" key="2">
    <citation type="journal article" date="2014" name="Plant Cell">
        <title>Rewiring Host Lipid Metabolism by Large Viruses Determines the Fate of Emiliania huxleyi, a Bloom-Forming Alga in the Ocean.</title>
        <authorList>
            <person name="Rosenwasser S."/>
            <person name="Mausz M.A."/>
            <person name="Schatz D."/>
            <person name="Sheyn U."/>
            <person name="Malitsky S."/>
            <person name="Aharoni A."/>
            <person name="Weinstock E."/>
            <person name="Tzfadia O."/>
            <person name="Ben-Dor S."/>
            <person name="Feldmesser E."/>
            <person name="Pohnert G."/>
            <person name="Vardi A."/>
        </authorList>
    </citation>
    <scope>NUCLEOTIDE SEQUENCE</scope>
</reference>
<evidence type="ECO:0000259" key="11">
    <source>
        <dbReference type="SMART" id="SM01269"/>
    </source>
</evidence>
<protein>
    <recommendedName>
        <fullName evidence="3">sphingolipid 4-desaturase</fullName>
        <ecNumber evidence="3">1.14.19.17</ecNumber>
    </recommendedName>
</protein>
<proteinExistence type="evidence at transcript level"/>
<keyword evidence="6 9" id="KW-0560">Oxidoreductase</keyword>
<dbReference type="PANTHER" id="PTHR12879">
    <property type="entry name" value="SPHINGOLIPID DELTA 4 DESATURASE/C-4 HYDROXYLASE PROTEIN DES2"/>
    <property type="match status" value="1"/>
</dbReference>
<accession>A0A068EZL7</accession>
<reference evidence="12" key="1">
    <citation type="journal article" date="2014" name="BMC Genomics">
        <title>Improving transcriptome construction in non-model organisms: integrating manual and automated gene definition in Emiliania huxleyi.</title>
        <authorList>
            <person name="Feldmesser E."/>
            <person name="Rosenwasser S."/>
            <person name="Vardi A."/>
            <person name="Ben-Dor S."/>
        </authorList>
    </citation>
    <scope>NUCLEOTIDE SEQUENCE</scope>
</reference>
<dbReference type="InterPro" id="IPR005804">
    <property type="entry name" value="FA_desaturase_dom"/>
</dbReference>
<name>A0A068EZL7_EMIHU</name>
<evidence type="ECO:0000256" key="7">
    <source>
        <dbReference type="ARBA" id="ARBA00023098"/>
    </source>
</evidence>
<dbReference type="PIRSF" id="PIRSF017228">
    <property type="entry name" value="Sphnglp_dlt4_des"/>
    <property type="match status" value="1"/>
</dbReference>
<gene>
    <name evidence="12" type="primary">Dcd2</name>
</gene>
<dbReference type="PANTHER" id="PTHR12879:SF8">
    <property type="entry name" value="SPHINGOLIPID DELTA(4)-DESATURASE DES1"/>
    <property type="match status" value="1"/>
</dbReference>
<dbReference type="InterPro" id="IPR011388">
    <property type="entry name" value="DES1/DES2"/>
</dbReference>